<dbReference type="Proteomes" id="UP001519460">
    <property type="component" value="Unassembled WGS sequence"/>
</dbReference>
<evidence type="ECO:0000313" key="2">
    <source>
        <dbReference type="Proteomes" id="UP001519460"/>
    </source>
</evidence>
<dbReference type="EMBL" id="JACVVK020000156">
    <property type="protein sequence ID" value="KAK7488029.1"/>
    <property type="molecule type" value="Genomic_DNA"/>
</dbReference>
<protein>
    <submittedName>
        <fullName evidence="1">Uncharacterized protein</fullName>
    </submittedName>
</protein>
<comment type="caution">
    <text evidence="1">The sequence shown here is derived from an EMBL/GenBank/DDBJ whole genome shotgun (WGS) entry which is preliminary data.</text>
</comment>
<proteinExistence type="predicted"/>
<name>A0ABD0KLP9_9CAEN</name>
<evidence type="ECO:0000313" key="1">
    <source>
        <dbReference type="EMBL" id="KAK7488029.1"/>
    </source>
</evidence>
<sequence>MWRNCDVKCRLLATGVEDHYCKLWLVGVCLDTPHCLEDQVPLVVGKRSPSATGQSHLHGQTVLGSGKLTVIFTATLCSVVGSCYDTCTALTATCNKDGQHQPELTNS</sequence>
<dbReference type="AlphaFoldDB" id="A0ABD0KLP9"/>
<keyword evidence="2" id="KW-1185">Reference proteome</keyword>
<gene>
    <name evidence="1" type="ORF">BaRGS_00020774</name>
</gene>
<reference evidence="1 2" key="1">
    <citation type="journal article" date="2023" name="Sci. Data">
        <title>Genome assembly of the Korean intertidal mud-creeper Batillaria attramentaria.</title>
        <authorList>
            <person name="Patra A.K."/>
            <person name="Ho P.T."/>
            <person name="Jun S."/>
            <person name="Lee S.J."/>
            <person name="Kim Y."/>
            <person name="Won Y.J."/>
        </authorList>
    </citation>
    <scope>NUCLEOTIDE SEQUENCE [LARGE SCALE GENOMIC DNA]</scope>
    <source>
        <strain evidence="1">Wonlab-2016</strain>
    </source>
</reference>
<accession>A0ABD0KLP9</accession>
<organism evidence="1 2">
    <name type="scientific">Batillaria attramentaria</name>
    <dbReference type="NCBI Taxonomy" id="370345"/>
    <lineage>
        <taxon>Eukaryota</taxon>
        <taxon>Metazoa</taxon>
        <taxon>Spiralia</taxon>
        <taxon>Lophotrochozoa</taxon>
        <taxon>Mollusca</taxon>
        <taxon>Gastropoda</taxon>
        <taxon>Caenogastropoda</taxon>
        <taxon>Sorbeoconcha</taxon>
        <taxon>Cerithioidea</taxon>
        <taxon>Batillariidae</taxon>
        <taxon>Batillaria</taxon>
    </lineage>
</organism>